<dbReference type="EMBL" id="CAMPGE010020786">
    <property type="protein sequence ID" value="CAI2378989.1"/>
    <property type="molecule type" value="Genomic_DNA"/>
</dbReference>
<dbReference type="Proteomes" id="UP001295684">
    <property type="component" value="Unassembled WGS sequence"/>
</dbReference>
<proteinExistence type="predicted"/>
<keyword evidence="2" id="KW-1185">Reference proteome</keyword>
<evidence type="ECO:0000313" key="2">
    <source>
        <dbReference type="Proteomes" id="UP001295684"/>
    </source>
</evidence>
<organism evidence="1 2">
    <name type="scientific">Euplotes crassus</name>
    <dbReference type="NCBI Taxonomy" id="5936"/>
    <lineage>
        <taxon>Eukaryota</taxon>
        <taxon>Sar</taxon>
        <taxon>Alveolata</taxon>
        <taxon>Ciliophora</taxon>
        <taxon>Intramacronucleata</taxon>
        <taxon>Spirotrichea</taxon>
        <taxon>Hypotrichia</taxon>
        <taxon>Euplotida</taxon>
        <taxon>Euplotidae</taxon>
        <taxon>Moneuplotes</taxon>
    </lineage>
</organism>
<name>A0AAD1XU56_EUPCR</name>
<accession>A0AAD1XU56</accession>
<gene>
    <name evidence="1" type="ORF">ECRASSUSDP1_LOCUS20394</name>
</gene>
<sequence length="82" mass="9503">MTFKNTVRKHQRLSYSSSKDLYTSLPSLHHPYSLQRQIIHRMENPPNLPPLPFSTLHPNSPIPFLIQIAHHSTLLPPPRVSF</sequence>
<comment type="caution">
    <text evidence="1">The sequence shown here is derived from an EMBL/GenBank/DDBJ whole genome shotgun (WGS) entry which is preliminary data.</text>
</comment>
<dbReference type="AlphaFoldDB" id="A0AAD1XU56"/>
<protein>
    <submittedName>
        <fullName evidence="1">Uncharacterized protein</fullName>
    </submittedName>
</protein>
<evidence type="ECO:0000313" key="1">
    <source>
        <dbReference type="EMBL" id="CAI2378989.1"/>
    </source>
</evidence>
<reference evidence="1" key="1">
    <citation type="submission" date="2023-07" db="EMBL/GenBank/DDBJ databases">
        <authorList>
            <consortium name="AG Swart"/>
            <person name="Singh M."/>
            <person name="Singh A."/>
            <person name="Seah K."/>
            <person name="Emmerich C."/>
        </authorList>
    </citation>
    <scope>NUCLEOTIDE SEQUENCE</scope>
    <source>
        <strain evidence="1">DP1</strain>
    </source>
</reference>